<dbReference type="Gene3D" id="3.60.10.10">
    <property type="entry name" value="Endonuclease/exonuclease/phosphatase"/>
    <property type="match status" value="1"/>
</dbReference>
<evidence type="ECO:0000313" key="2">
    <source>
        <dbReference type="EMBL" id="KAG2568808.1"/>
    </source>
</evidence>
<protein>
    <recommendedName>
        <fullName evidence="1">Reverse transcriptase domain-containing protein</fullName>
    </recommendedName>
</protein>
<dbReference type="SUPFAM" id="SSF56672">
    <property type="entry name" value="DNA/RNA polymerases"/>
    <property type="match status" value="1"/>
</dbReference>
<dbReference type="Proteomes" id="UP000823388">
    <property type="component" value="Chromosome 7N"/>
</dbReference>
<reference evidence="2" key="1">
    <citation type="submission" date="2020-05" db="EMBL/GenBank/DDBJ databases">
        <title>WGS assembly of Panicum virgatum.</title>
        <authorList>
            <person name="Lovell J.T."/>
            <person name="Jenkins J."/>
            <person name="Shu S."/>
            <person name="Juenger T.E."/>
            <person name="Schmutz J."/>
        </authorList>
    </citation>
    <scope>NUCLEOTIDE SEQUENCE</scope>
    <source>
        <strain evidence="2">AP13</strain>
    </source>
</reference>
<dbReference type="GO" id="GO:0003824">
    <property type="term" value="F:catalytic activity"/>
    <property type="evidence" value="ECO:0007669"/>
    <property type="project" value="InterPro"/>
</dbReference>
<organism evidence="2 3">
    <name type="scientific">Panicum virgatum</name>
    <name type="common">Blackwell switchgrass</name>
    <dbReference type="NCBI Taxonomy" id="38727"/>
    <lineage>
        <taxon>Eukaryota</taxon>
        <taxon>Viridiplantae</taxon>
        <taxon>Streptophyta</taxon>
        <taxon>Embryophyta</taxon>
        <taxon>Tracheophyta</taxon>
        <taxon>Spermatophyta</taxon>
        <taxon>Magnoliopsida</taxon>
        <taxon>Liliopsida</taxon>
        <taxon>Poales</taxon>
        <taxon>Poaceae</taxon>
        <taxon>PACMAD clade</taxon>
        <taxon>Panicoideae</taxon>
        <taxon>Panicodae</taxon>
        <taxon>Paniceae</taxon>
        <taxon>Panicinae</taxon>
        <taxon>Panicum</taxon>
        <taxon>Panicum sect. Hiantes</taxon>
    </lineage>
</organism>
<accession>A0A8T0Q6L5</accession>
<gene>
    <name evidence="2" type="ORF">PVAP13_7NG400025</name>
</gene>
<dbReference type="InterPro" id="IPR000477">
    <property type="entry name" value="RT_dom"/>
</dbReference>
<dbReference type="Pfam" id="PF00078">
    <property type="entry name" value="RVT_1"/>
    <property type="match status" value="1"/>
</dbReference>
<keyword evidence="3" id="KW-1185">Reference proteome</keyword>
<dbReference type="AlphaFoldDB" id="A0A8T0Q6L5"/>
<dbReference type="InterPro" id="IPR005135">
    <property type="entry name" value="Endo/exonuclease/phosphatase"/>
</dbReference>
<dbReference type="PANTHER" id="PTHR33116">
    <property type="entry name" value="REVERSE TRANSCRIPTASE ZINC-BINDING DOMAIN-CONTAINING PROTEIN-RELATED-RELATED"/>
    <property type="match status" value="1"/>
</dbReference>
<comment type="caution">
    <text evidence="2">The sequence shown here is derived from an EMBL/GenBank/DDBJ whole genome shotgun (WGS) entry which is preliminary data.</text>
</comment>
<dbReference type="PANTHER" id="PTHR33116:SF78">
    <property type="entry name" value="OS12G0587133 PROTEIN"/>
    <property type="match status" value="1"/>
</dbReference>
<dbReference type="InterPro" id="IPR036691">
    <property type="entry name" value="Endo/exonu/phosph_ase_sf"/>
</dbReference>
<proteinExistence type="predicted"/>
<dbReference type="CDD" id="cd01650">
    <property type="entry name" value="RT_nLTR_like"/>
    <property type="match status" value="1"/>
</dbReference>
<sequence>MLEYNCNILNWNVRGLNNPARRKVVRDLVSETRATIVTLQETKLEMVDASLVTETLGQQFVDNFVVLPAAGTRGGILLAVDEGHYKINTTEVGVHTVTAIVEAISGGEKWSITVVYGPQEDQEKLQFLGELRWISQDVLDKWLLIGDFNLILQARDKSNDNLNRRLMGAFRDLVQDLQLKELNLRGRKFTWSNDRTQTRIDRAFCTAEWDLMKPNVFLQALSSRVSDHCPLFIAAHESVKKHRGFRFEAFWPRLQGYDDVVAQVWNKEVRLSNPFLRLHTKLQRTSKALRKWARSLIGNNRVLLCAAKMLIGILDVVQDFRQLSQQEINLRRDLKVRFLGMSAVEKLRAKQSARLSAIKAAEASSKLFYMQANGRRRKNFIQSLRSGTGTFFSHEDKAEAIYQHFSTHFGQPLPRNATLNWEELQLHSQNLAHLEDQFTEEEVHAVISVIAADKAPGPDGFVGVFFKRSWSVIKSDIMLALTFFHQQHNQHLLQLNKAHMVLLPKKEDAQVLGDFRPISLTHSIAKLISKILATRLSGELNTLISRSQSAFIKRRSIQDNFLYTQNLIRDLQRRKQPGLFLKLDIAKAFDSVRWDFLLEVLEKLGFQSKWRAWISALLGSSSTAVLLNGIKGKWFKHYTGLRQGDPLSPLLFIIAMEPLQRMFDRAARDGLLTHMGGRVIKLRASLYADDAAVFLNPLKHEVQVVATILHMFGQASGLHINLSKCAVYPIHCDNVNMEEVMEGFPCPVKDFPCSYLGLPLHTRQLRRVDIQPIIDKVANRLPAWRGSFLNKAARLKLVNTVLSSIPVYFLTVFNPKKWAVQKIDKIRRAFLWNGSSEARGSQCLVAWDKIKRPKLRGGMGILDLEKFSRALRLRWLWYRWEDPDRPWVGSEVPCSEVDKQLFRCSTVVTLGDGRTALFWESAWSDGVAPRDFAPHLYKLAWRKGLTVREEVEYQTWTRGLWRMSTADEMAEFVLLWEKVQEVFFSDEPDRIIWKWTKNGLYSSKSAYEIQFVGSYCTFNSFALWKAKAEGKHRFFGWLFLQEKIQTADNLLLKGIECDPVCCLCDQDFETAVHLCLQCCFAQEIWVLVRAWTEGLINVPLPGVQVEEWWNSSLQASSTENRSKVAAILLYTVWNVWNERNRRIFQGISQPPIRVLSLIKEEMKIRQQACEGRVLT</sequence>
<feature type="domain" description="Reverse transcriptase" evidence="1">
    <location>
        <begin position="484"/>
        <end position="760"/>
    </location>
</feature>
<dbReference type="InterPro" id="IPR026960">
    <property type="entry name" value="RVT-Znf"/>
</dbReference>
<dbReference type="Pfam" id="PF03372">
    <property type="entry name" value="Exo_endo_phos"/>
    <property type="match status" value="1"/>
</dbReference>
<dbReference type="PROSITE" id="PS50878">
    <property type="entry name" value="RT_POL"/>
    <property type="match status" value="1"/>
</dbReference>
<dbReference type="SUPFAM" id="SSF56219">
    <property type="entry name" value="DNase I-like"/>
    <property type="match status" value="1"/>
</dbReference>
<dbReference type="Pfam" id="PF13966">
    <property type="entry name" value="zf-RVT"/>
    <property type="match status" value="1"/>
</dbReference>
<name>A0A8T0Q6L5_PANVG</name>
<dbReference type="EMBL" id="CM029050">
    <property type="protein sequence ID" value="KAG2568808.1"/>
    <property type="molecule type" value="Genomic_DNA"/>
</dbReference>
<evidence type="ECO:0000259" key="1">
    <source>
        <dbReference type="PROSITE" id="PS50878"/>
    </source>
</evidence>
<dbReference type="InterPro" id="IPR043502">
    <property type="entry name" value="DNA/RNA_pol_sf"/>
</dbReference>
<evidence type="ECO:0000313" key="3">
    <source>
        <dbReference type="Proteomes" id="UP000823388"/>
    </source>
</evidence>